<protein>
    <recommendedName>
        <fullName evidence="12">G-protein coupled receptors family 3 profile domain-containing protein</fullName>
    </recommendedName>
</protein>
<evidence type="ECO:0000313" key="13">
    <source>
        <dbReference type="Ensembl" id="ENSPTXP00000020225.1"/>
    </source>
</evidence>
<dbReference type="AlphaFoldDB" id="A0A670Z8U6"/>
<dbReference type="FunFam" id="3.40.50.2300:FF:000024">
    <property type="entry name" value="Vomeronasal 2, receptor 73"/>
    <property type="match status" value="1"/>
</dbReference>
<evidence type="ECO:0000256" key="5">
    <source>
        <dbReference type="ARBA" id="ARBA00023040"/>
    </source>
</evidence>
<accession>A0A670Z8U6</accession>
<feature type="transmembrane region" description="Helical" evidence="10">
    <location>
        <begin position="511"/>
        <end position="534"/>
    </location>
</feature>
<dbReference type="InterPro" id="IPR000068">
    <property type="entry name" value="GPCR_3_Ca_sens_rcpt-rel"/>
</dbReference>
<keyword evidence="14" id="KW-1185">Reference proteome</keyword>
<evidence type="ECO:0000313" key="14">
    <source>
        <dbReference type="Proteomes" id="UP000472273"/>
    </source>
</evidence>
<feature type="transmembrane region" description="Helical" evidence="10">
    <location>
        <begin position="705"/>
        <end position="725"/>
    </location>
</feature>
<keyword evidence="3 10" id="KW-0812">Transmembrane</keyword>
<dbReference type="PRINTS" id="PR00248">
    <property type="entry name" value="GPCRMGR"/>
</dbReference>
<dbReference type="InterPro" id="IPR004073">
    <property type="entry name" value="GPCR_3_vmron_rcpt_2"/>
</dbReference>
<keyword evidence="2" id="KW-1003">Cell membrane</keyword>
<feature type="transmembrane region" description="Helical" evidence="10">
    <location>
        <begin position="670"/>
        <end position="693"/>
    </location>
</feature>
<feature type="signal peptide" evidence="11">
    <location>
        <begin position="1"/>
        <end position="17"/>
    </location>
</feature>
<evidence type="ECO:0000256" key="1">
    <source>
        <dbReference type="ARBA" id="ARBA00004651"/>
    </source>
</evidence>
<dbReference type="GO" id="GO:0005886">
    <property type="term" value="C:plasma membrane"/>
    <property type="evidence" value="ECO:0007669"/>
    <property type="project" value="UniProtKB-SubCell"/>
</dbReference>
<evidence type="ECO:0000256" key="10">
    <source>
        <dbReference type="SAM" id="Phobius"/>
    </source>
</evidence>
<feature type="transmembrane region" description="Helical" evidence="10">
    <location>
        <begin position="731"/>
        <end position="753"/>
    </location>
</feature>
<dbReference type="InterPro" id="IPR017978">
    <property type="entry name" value="GPCR_3_C"/>
</dbReference>
<dbReference type="SUPFAM" id="SSF53822">
    <property type="entry name" value="Periplasmic binding protein-like I"/>
    <property type="match status" value="1"/>
</dbReference>
<keyword evidence="9" id="KW-0807">Transducer</keyword>
<evidence type="ECO:0000259" key="12">
    <source>
        <dbReference type="PROSITE" id="PS50259"/>
    </source>
</evidence>
<keyword evidence="6 10" id="KW-0472">Membrane</keyword>
<feature type="chain" id="PRO_5025610350" description="G-protein coupled receptors family 3 profile domain-containing protein" evidence="11">
    <location>
        <begin position="18"/>
        <end position="806"/>
    </location>
</feature>
<comment type="subcellular location">
    <subcellularLocation>
        <location evidence="1">Cell membrane</location>
        <topology evidence="1">Multi-pass membrane protein</topology>
    </subcellularLocation>
</comment>
<dbReference type="CDD" id="cd15283">
    <property type="entry name" value="7tmC_V2R_pheromone"/>
    <property type="match status" value="1"/>
</dbReference>
<evidence type="ECO:0000256" key="6">
    <source>
        <dbReference type="ARBA" id="ARBA00023136"/>
    </source>
</evidence>
<reference evidence="13" key="2">
    <citation type="submission" date="2025-09" db="UniProtKB">
        <authorList>
            <consortium name="Ensembl"/>
        </authorList>
    </citation>
    <scope>IDENTIFICATION</scope>
</reference>
<reference evidence="13" key="1">
    <citation type="submission" date="2025-08" db="UniProtKB">
        <authorList>
            <consortium name="Ensembl"/>
        </authorList>
    </citation>
    <scope>IDENTIFICATION</scope>
</reference>
<evidence type="ECO:0000256" key="7">
    <source>
        <dbReference type="ARBA" id="ARBA00023170"/>
    </source>
</evidence>
<keyword evidence="7" id="KW-0675">Receptor</keyword>
<evidence type="ECO:0000256" key="4">
    <source>
        <dbReference type="ARBA" id="ARBA00022989"/>
    </source>
</evidence>
<feature type="transmembrane region" description="Helical" evidence="10">
    <location>
        <begin position="581"/>
        <end position="605"/>
    </location>
</feature>
<dbReference type="Pfam" id="PF00003">
    <property type="entry name" value="7tm_3"/>
    <property type="match status" value="1"/>
</dbReference>
<dbReference type="PROSITE" id="PS00981">
    <property type="entry name" value="G_PROTEIN_RECEP_F3_3"/>
    <property type="match status" value="1"/>
</dbReference>
<evidence type="ECO:0000256" key="9">
    <source>
        <dbReference type="ARBA" id="ARBA00023224"/>
    </source>
</evidence>
<keyword evidence="11" id="KW-0732">Signal</keyword>
<feature type="transmembrane region" description="Helical" evidence="10">
    <location>
        <begin position="625"/>
        <end position="644"/>
    </location>
</feature>
<evidence type="ECO:0000256" key="8">
    <source>
        <dbReference type="ARBA" id="ARBA00023180"/>
    </source>
</evidence>
<dbReference type="InterPro" id="IPR000337">
    <property type="entry name" value="GPCR_3"/>
</dbReference>
<proteinExistence type="predicted"/>
<dbReference type="Gene3D" id="3.40.50.2300">
    <property type="match status" value="2"/>
</dbReference>
<keyword evidence="4 10" id="KW-1133">Transmembrane helix</keyword>
<keyword evidence="8" id="KW-0325">Glycoprotein</keyword>
<sequence length="806" mass="91425">MEILLILMIVLSAHVVCLIYSCNMFHPYSPYHKYYHPGDLMVGGISSQVSPVSEDITFEDHLSPILPGHFIGVPKNYQHILALAYAVKEINENPQILPNFTLGFHIYDSYDNAQRTYQATMLLLSATERLVPNYLCNIQNKVIAVIGGLDAEVSLHVATFLDIYKIPQVGWMTLHLIYGSAPIMNDKTPGLCFYQMVPQEELQHKGIISLLLHFNWTWTGILIMDNDQGEKFVETIVPLFFKNGVCVPFIHRFPKATDFTKFEGMLQQGAKIYDVIMNNKANAVVYNGESFAMGNLLWLQYIPNIEEVKSKPKGIVWIMTAQMEFSLIPVQRAWDLKIIDGTLSFTMHSIALPEFRSFAKKQKPFSTNKDTFIRQFWQEAFDCVFPDTTMSDVEENTCNGKENLESLLGTLFQMDMTGHSYSIYNAVHAIAHALHALSSSRDTERSVVDRVGRKIHGEDFWKNIYKKKYHIISSFSDRNECSRCEDKFYPNKKHDFCIPKSISFLTYKEPLGISLACLTHSFSLTTVLVLGAFIRHHDTPIVVANNRDLTYTLLITLLLCFLSALLFIGKPGKFTCLLRQTTFGMVFSVAVSSVLAKTITVVLAFMATKPGSMMRKWVGKKLTNCIIVSCSLIQAGICTLWLIFAPPFPDIDMFSVTEEIILQCNEGSVTMFYCVLGYMGFLALISFITAFLARKLPDTFNEAKFITFSMLVFCSVWLSFVPAYLSSKGKYMVAVEIFSILTSGVGLLGCIFFPKCYIICLENYTSVWWGHLNRRTVKKYLSTIDAWKFSEKCKRVTSSLNSESKV</sequence>
<dbReference type="Ensembl" id="ENSPTXT00000020842.1">
    <property type="protein sequence ID" value="ENSPTXP00000020225.1"/>
    <property type="gene ID" value="ENSPTXG00000013990.1"/>
</dbReference>
<dbReference type="PROSITE" id="PS50259">
    <property type="entry name" value="G_PROTEIN_RECEP_F3_4"/>
    <property type="match status" value="1"/>
</dbReference>
<dbReference type="OMA" id="RAWDLKI"/>
<dbReference type="Proteomes" id="UP000472273">
    <property type="component" value="Unplaced"/>
</dbReference>
<dbReference type="GO" id="GO:0004930">
    <property type="term" value="F:G protein-coupled receptor activity"/>
    <property type="evidence" value="ECO:0007669"/>
    <property type="project" value="UniProtKB-KW"/>
</dbReference>
<dbReference type="InterPro" id="IPR028082">
    <property type="entry name" value="Peripla_BP_I"/>
</dbReference>
<dbReference type="InterPro" id="IPR001828">
    <property type="entry name" value="ANF_lig-bd_rcpt"/>
</dbReference>
<dbReference type="PANTHER" id="PTHR24061">
    <property type="entry name" value="CALCIUM-SENSING RECEPTOR-RELATED"/>
    <property type="match status" value="1"/>
</dbReference>
<dbReference type="InterPro" id="IPR017979">
    <property type="entry name" value="GPCR_3_CS"/>
</dbReference>
<dbReference type="PRINTS" id="PR01535">
    <property type="entry name" value="VOMERONASL2R"/>
</dbReference>
<dbReference type="Pfam" id="PF01094">
    <property type="entry name" value="ANF_receptor"/>
    <property type="match status" value="1"/>
</dbReference>
<dbReference type="PANTHER" id="PTHR24061:SF599">
    <property type="entry name" value="G-PROTEIN COUPLED RECEPTORS FAMILY 3 PROFILE DOMAIN-CONTAINING PROTEIN"/>
    <property type="match status" value="1"/>
</dbReference>
<evidence type="ECO:0000256" key="3">
    <source>
        <dbReference type="ARBA" id="ARBA00022692"/>
    </source>
</evidence>
<feature type="transmembrane region" description="Helical" evidence="10">
    <location>
        <begin position="549"/>
        <end position="569"/>
    </location>
</feature>
<evidence type="ECO:0000256" key="11">
    <source>
        <dbReference type="SAM" id="SignalP"/>
    </source>
</evidence>
<evidence type="ECO:0000256" key="2">
    <source>
        <dbReference type="ARBA" id="ARBA00022475"/>
    </source>
</evidence>
<keyword evidence="5" id="KW-0297">G-protein coupled receptor</keyword>
<dbReference type="GeneTree" id="ENSGT00950000182788"/>
<feature type="domain" description="G-protein coupled receptors family 3 profile" evidence="12">
    <location>
        <begin position="511"/>
        <end position="759"/>
    </location>
</feature>
<organism evidence="13 14">
    <name type="scientific">Pseudonaja textilis</name>
    <name type="common">Eastern brown snake</name>
    <dbReference type="NCBI Taxonomy" id="8673"/>
    <lineage>
        <taxon>Eukaryota</taxon>
        <taxon>Metazoa</taxon>
        <taxon>Chordata</taxon>
        <taxon>Craniata</taxon>
        <taxon>Vertebrata</taxon>
        <taxon>Euteleostomi</taxon>
        <taxon>Lepidosauria</taxon>
        <taxon>Squamata</taxon>
        <taxon>Bifurcata</taxon>
        <taxon>Unidentata</taxon>
        <taxon>Episquamata</taxon>
        <taxon>Toxicofera</taxon>
        <taxon>Serpentes</taxon>
        <taxon>Colubroidea</taxon>
        <taxon>Elapidae</taxon>
        <taxon>Hydrophiinae</taxon>
        <taxon>Pseudonaja</taxon>
    </lineage>
</organism>
<name>A0A670Z8U6_PSETE</name>